<reference evidence="1" key="1">
    <citation type="submission" date="2023-05" db="EMBL/GenBank/DDBJ databases">
        <authorList>
            <person name="Stuckert A."/>
        </authorList>
    </citation>
    <scope>NUCLEOTIDE SEQUENCE</scope>
</reference>
<accession>A0ABN9DEQ2</accession>
<name>A0ABN9DEQ2_9NEOB</name>
<proteinExistence type="predicted"/>
<dbReference type="Proteomes" id="UP001162483">
    <property type="component" value="Unassembled WGS sequence"/>
</dbReference>
<organism evidence="1 2">
    <name type="scientific">Staurois parvus</name>
    <dbReference type="NCBI Taxonomy" id="386267"/>
    <lineage>
        <taxon>Eukaryota</taxon>
        <taxon>Metazoa</taxon>
        <taxon>Chordata</taxon>
        <taxon>Craniata</taxon>
        <taxon>Vertebrata</taxon>
        <taxon>Euteleostomi</taxon>
        <taxon>Amphibia</taxon>
        <taxon>Batrachia</taxon>
        <taxon>Anura</taxon>
        <taxon>Neobatrachia</taxon>
        <taxon>Ranoidea</taxon>
        <taxon>Ranidae</taxon>
        <taxon>Staurois</taxon>
    </lineage>
</organism>
<dbReference type="EMBL" id="CATNWA010014375">
    <property type="protein sequence ID" value="CAI9571079.1"/>
    <property type="molecule type" value="Genomic_DNA"/>
</dbReference>
<comment type="caution">
    <text evidence="1">The sequence shown here is derived from an EMBL/GenBank/DDBJ whole genome shotgun (WGS) entry which is preliminary data.</text>
</comment>
<sequence>MFDPVFSDPPLLPLSPFHLMIEHSIGNTLHMPRVFIFLGRVHVTSTGPISTVQTKGQVLCNLIGQ</sequence>
<keyword evidence="2" id="KW-1185">Reference proteome</keyword>
<gene>
    <name evidence="1" type="ORF">SPARVUS_LOCUS7186584</name>
</gene>
<evidence type="ECO:0000313" key="2">
    <source>
        <dbReference type="Proteomes" id="UP001162483"/>
    </source>
</evidence>
<evidence type="ECO:0000313" key="1">
    <source>
        <dbReference type="EMBL" id="CAI9571079.1"/>
    </source>
</evidence>
<protein>
    <submittedName>
        <fullName evidence="1">Uncharacterized protein</fullName>
    </submittedName>
</protein>